<sequence>MDEGEERELYGTNIYAYAGFYNILNGDNEAGEELLDKGMLTLDSLCLDYILYYSQNNEQKKSALYFLSLVEDTGNSKFELLDLIYKSEGYEGLKYFATKDVDEIKYLFKSNESYKESEIISYLASVVYLFKVIVNNILNHKDLDKNKKLFIAEFRVLYDNLKDLSIFISYDKDNLKIGLAKIGYIFTMSVDGFDKLFPELFKSTIMDYENNKEEYTDLEKINELANFAFKDGLIKYQYDFWKNLETYIVNSNYDDLNKLYYSIFDNYNENFFISSEEEYIDISGIKVQERLSAFISLFANSYLSLLKSYDLDIDQNVIKKIGVIFNKLGKNIEFNKALRHNGINIDGNYFDDKEIFRSEKLDDDKYKNNLNNNISFLLH</sequence>
<organism evidence="1 2">
    <name type="scientific">Candidatus Vampirococcus lugosii</name>
    <dbReference type="NCBI Taxonomy" id="2789015"/>
    <lineage>
        <taxon>Bacteria</taxon>
        <taxon>Candidatus Absconditibacteriota</taxon>
        <taxon>Vampirococcus</taxon>
    </lineage>
</organism>
<name>A0ABS5QLF3_9BACT</name>
<comment type="caution">
    <text evidence="1">The sequence shown here is derived from an EMBL/GenBank/DDBJ whole genome shotgun (WGS) entry which is preliminary data.</text>
</comment>
<accession>A0ABS5QLF3</accession>
<gene>
    <name evidence="1" type="ORF">VAMP_70n4</name>
</gene>
<keyword evidence="2" id="KW-1185">Reference proteome</keyword>
<protein>
    <submittedName>
        <fullName evidence="1">Uncharacterized protein</fullName>
    </submittedName>
</protein>
<dbReference type="Proteomes" id="UP000680365">
    <property type="component" value="Unassembled WGS sequence"/>
</dbReference>
<dbReference type="RefSeq" id="WP_213349106.1">
    <property type="nucleotide sequence ID" value="NZ_JAEDAM010000033.1"/>
</dbReference>
<dbReference type="EMBL" id="JAEDAM010000033">
    <property type="protein sequence ID" value="MBS8122030.1"/>
    <property type="molecule type" value="Genomic_DNA"/>
</dbReference>
<evidence type="ECO:0000313" key="2">
    <source>
        <dbReference type="Proteomes" id="UP000680365"/>
    </source>
</evidence>
<evidence type="ECO:0000313" key="1">
    <source>
        <dbReference type="EMBL" id="MBS8122030.1"/>
    </source>
</evidence>
<reference evidence="1 2" key="1">
    <citation type="journal article" date="2021" name="Nat. Commun.">
        <title>Reductive evolution and unique predatory mode in the CPR bacterium Vampirococcus lugosii.</title>
        <authorList>
            <person name="Moreira D."/>
            <person name="Zivanovic Y."/>
            <person name="Lopez-Archilla A.I."/>
            <person name="Iniesto M."/>
            <person name="Lopez-Garcia P."/>
        </authorList>
    </citation>
    <scope>NUCLEOTIDE SEQUENCE [LARGE SCALE GENOMIC DNA]</scope>
    <source>
        <strain evidence="1">Chiprana</strain>
    </source>
</reference>
<proteinExistence type="predicted"/>